<evidence type="ECO:0000256" key="2">
    <source>
        <dbReference type="ARBA" id="ARBA00022801"/>
    </source>
</evidence>
<dbReference type="GO" id="GO:0004104">
    <property type="term" value="F:cholinesterase activity"/>
    <property type="evidence" value="ECO:0007669"/>
    <property type="project" value="InterPro"/>
</dbReference>
<dbReference type="InterPro" id="IPR029058">
    <property type="entry name" value="AB_hydrolase_fold"/>
</dbReference>
<dbReference type="Proteomes" id="UP000274271">
    <property type="component" value="Unassembled WGS sequence"/>
</dbReference>
<gene>
    <name evidence="5" type="ORF">EHT87_22535</name>
</gene>
<dbReference type="InterPro" id="IPR019826">
    <property type="entry name" value="Carboxylesterase_B_AS"/>
</dbReference>
<keyword evidence="6" id="KW-1185">Reference proteome</keyword>
<dbReference type="InterPro" id="IPR000997">
    <property type="entry name" value="Cholinesterase"/>
</dbReference>
<comment type="caution">
    <text evidence="5">The sequence shown here is derived from an EMBL/GenBank/DDBJ whole genome shotgun (WGS) entry which is preliminary data.</text>
</comment>
<proteinExistence type="inferred from homology"/>
<dbReference type="Gene3D" id="3.40.50.1820">
    <property type="entry name" value="alpha/beta hydrolase"/>
    <property type="match status" value="1"/>
</dbReference>
<evidence type="ECO:0000256" key="3">
    <source>
        <dbReference type="RuleBase" id="RU361235"/>
    </source>
</evidence>
<dbReference type="PROSITE" id="PS00122">
    <property type="entry name" value="CARBOXYLESTERASE_B_1"/>
    <property type="match status" value="1"/>
</dbReference>
<name>A0A3P1CDI3_9BACT</name>
<comment type="similarity">
    <text evidence="1 3">Belongs to the type-B carboxylesterase/lipase family.</text>
</comment>
<evidence type="ECO:0000259" key="4">
    <source>
        <dbReference type="Pfam" id="PF00135"/>
    </source>
</evidence>
<dbReference type="InterPro" id="IPR050309">
    <property type="entry name" value="Type-B_Carboxylest/Lipase"/>
</dbReference>
<accession>A0A3P1CDI3</accession>
<keyword evidence="2 3" id="KW-0378">Hydrolase</keyword>
<organism evidence="5 6">
    <name type="scientific">Larkinella knui</name>
    <dbReference type="NCBI Taxonomy" id="2025310"/>
    <lineage>
        <taxon>Bacteria</taxon>
        <taxon>Pseudomonadati</taxon>
        <taxon>Bacteroidota</taxon>
        <taxon>Cytophagia</taxon>
        <taxon>Cytophagales</taxon>
        <taxon>Spirosomataceae</taxon>
        <taxon>Larkinella</taxon>
    </lineage>
</organism>
<dbReference type="RefSeq" id="WP_124908940.1">
    <property type="nucleotide sequence ID" value="NZ_RQJP01000005.1"/>
</dbReference>
<feature type="domain" description="Carboxylesterase type B" evidence="4">
    <location>
        <begin position="21"/>
        <end position="491"/>
    </location>
</feature>
<keyword evidence="3" id="KW-0732">Signal</keyword>
<dbReference type="Pfam" id="PF00135">
    <property type="entry name" value="COesterase"/>
    <property type="match status" value="1"/>
</dbReference>
<feature type="chain" id="PRO_5017854406" description="Carboxylic ester hydrolase" evidence="3">
    <location>
        <begin position="18"/>
        <end position="513"/>
    </location>
</feature>
<dbReference type="SUPFAM" id="SSF53474">
    <property type="entry name" value="alpha/beta-Hydrolases"/>
    <property type="match status" value="1"/>
</dbReference>
<dbReference type="EC" id="3.1.1.-" evidence="3"/>
<feature type="signal peptide" evidence="3">
    <location>
        <begin position="1"/>
        <end position="17"/>
    </location>
</feature>
<reference evidence="5 6" key="1">
    <citation type="submission" date="2018-11" db="EMBL/GenBank/DDBJ databases">
        <authorList>
            <person name="Zhou Z."/>
            <person name="Wang G."/>
        </authorList>
    </citation>
    <scope>NUCLEOTIDE SEQUENCE [LARGE SCALE GENOMIC DNA]</scope>
    <source>
        <strain evidence="5 6">KCTC42998</strain>
    </source>
</reference>
<dbReference type="EMBL" id="RQJP01000005">
    <property type="protein sequence ID" value="RRB11270.1"/>
    <property type="molecule type" value="Genomic_DNA"/>
</dbReference>
<dbReference type="InterPro" id="IPR002018">
    <property type="entry name" value="CarbesteraseB"/>
</dbReference>
<sequence>MKIRLALLLTLAVTSLAVGQSSIVEIASGRIEGTTTKAGDIRVFKGIPFAAPPVGNLRWKAPQPVKAWAGVRKCTAFGPSPMQDKPAPFRYWSSEFLIPEAPIGEDCLYLNVWTGARSAAEKRPVLVYIYGGGFRSGGAGCAIYDGEAMAKKGVVFVTVNYRVGVFGFLAHPELSQESGYKASGNYALLDLIAALKWVQKNAAAFGGNPANVTIAGQSAGASAVNYLTASPLSKGLFHRAIAESGGSFISNPSRPTLTLQSAEQQGVEFAKNLGATSLSELRNKSAEAILKASGGLSAPIVDGYLLPEGIYEIYAKARQNDVPLLLGWNQDDKVMGAPVKAEVFREQAKKRFGDQVDAYFAVYPAATEEESARSQGNSNRDESFAIQDYTWAKMQCQTGKAPVFLYNFNRKVPAHTPQTQFGAFHTGEVPYAYNNLHTVDRPWEAIDQKIADVLSSYWVNFAKTGNPNARNLPVWPTYKPHQENVQMIDQIIESRLLPDKAKLVFWESYYGRK</sequence>
<dbReference type="PRINTS" id="PR00878">
    <property type="entry name" value="CHOLNESTRASE"/>
</dbReference>
<protein>
    <recommendedName>
        <fullName evidence="3">Carboxylic ester hydrolase</fullName>
        <ecNumber evidence="3">3.1.1.-</ecNumber>
    </recommendedName>
</protein>
<evidence type="ECO:0000313" key="6">
    <source>
        <dbReference type="Proteomes" id="UP000274271"/>
    </source>
</evidence>
<dbReference type="AlphaFoldDB" id="A0A3P1CDI3"/>
<dbReference type="OrthoDB" id="9775851at2"/>
<evidence type="ECO:0000313" key="5">
    <source>
        <dbReference type="EMBL" id="RRB11270.1"/>
    </source>
</evidence>
<dbReference type="PANTHER" id="PTHR11559">
    <property type="entry name" value="CARBOXYLESTERASE"/>
    <property type="match status" value="1"/>
</dbReference>
<evidence type="ECO:0000256" key="1">
    <source>
        <dbReference type="ARBA" id="ARBA00005964"/>
    </source>
</evidence>